<reference evidence="2 4" key="1">
    <citation type="journal article" date="2015" name="Stand. Genomic Sci.">
        <title>Genomic Encyclopedia of Bacterial and Archaeal Type Strains, Phase III: the genomes of soil and plant-associated and newly described type strains.</title>
        <authorList>
            <person name="Whitman W.B."/>
            <person name="Woyke T."/>
            <person name="Klenk H.P."/>
            <person name="Zhou Y."/>
            <person name="Lilburn T.G."/>
            <person name="Beck B.J."/>
            <person name="De Vos P."/>
            <person name="Vandamme P."/>
            <person name="Eisen J.A."/>
            <person name="Garrity G."/>
            <person name="Hugenholtz P."/>
            <person name="Kyrpides N.C."/>
        </authorList>
    </citation>
    <scope>NUCLEOTIDE SEQUENCE [LARGE SCALE GENOMIC DNA]</scope>
    <source>
        <strain evidence="2 4">CGMCC 1.5380</strain>
    </source>
</reference>
<reference evidence="2" key="3">
    <citation type="submission" date="2019-07" db="EMBL/GenBank/DDBJ databases">
        <authorList>
            <person name="Whitman W."/>
            <person name="Huntemann M."/>
            <person name="Clum A."/>
            <person name="Pillay M."/>
            <person name="Palaniappan K."/>
            <person name="Varghese N."/>
            <person name="Mikhailova N."/>
            <person name="Stamatis D."/>
            <person name="Reddy T."/>
            <person name="Daum C."/>
            <person name="Shapiro N."/>
            <person name="Ivanova N."/>
            <person name="Kyrpides N."/>
            <person name="Woyke T."/>
        </authorList>
    </citation>
    <scope>NUCLEOTIDE SEQUENCE</scope>
    <source>
        <strain evidence="2">CGMCC 1.5380</strain>
    </source>
</reference>
<evidence type="ECO:0000313" key="1">
    <source>
        <dbReference type="EMBL" id="RDI56270.1"/>
    </source>
</evidence>
<dbReference type="Proteomes" id="UP000254518">
    <property type="component" value="Unassembled WGS sequence"/>
</dbReference>
<dbReference type="Proteomes" id="UP000321392">
    <property type="component" value="Unassembled WGS sequence"/>
</dbReference>
<organism evidence="2 4">
    <name type="scientific">Flavobacterium glaciei</name>
    <dbReference type="NCBI Taxonomy" id="386300"/>
    <lineage>
        <taxon>Bacteria</taxon>
        <taxon>Pseudomonadati</taxon>
        <taxon>Bacteroidota</taxon>
        <taxon>Flavobacteriia</taxon>
        <taxon>Flavobacteriales</taxon>
        <taxon>Flavobacteriaceae</taxon>
        <taxon>Flavobacterium</taxon>
    </lineage>
</organism>
<accession>A0A562PVI9</accession>
<dbReference type="EMBL" id="QQBA01000005">
    <property type="protein sequence ID" value="RDI56270.1"/>
    <property type="molecule type" value="Genomic_DNA"/>
</dbReference>
<proteinExistence type="predicted"/>
<reference evidence="1 3" key="2">
    <citation type="submission" date="2018-07" db="EMBL/GenBank/DDBJ databases">
        <title>Genomic Encyclopedia of Type Strains, Phase IV (KMG-IV): sequencing the most valuable type-strain genomes for metagenomic binning, comparative biology and taxonomic classification.</title>
        <authorList>
            <person name="Goeker M."/>
        </authorList>
    </citation>
    <scope>NUCLEOTIDE SEQUENCE [LARGE SCALE GENOMIC DNA]</scope>
    <source>
        <strain evidence="1 3">DSM 19728</strain>
    </source>
</reference>
<sequence>MKPSTCRQCFLFFLFFLLKKFYGGCVPCSEIFKRLDMINFNLKHHVSGNCYSKPHFFILNKGLNTGKPLSEPCPNCFVIQFGSSEDLENMESICKSLWRVKFWHQFLIGSVIPYIRIHDFSKNLSIKSNEMMLDFEQHKKNVLALKLLEQKEKQFHENINLINDMRRVILHRYCNK</sequence>
<evidence type="ECO:0000313" key="4">
    <source>
        <dbReference type="Proteomes" id="UP000321392"/>
    </source>
</evidence>
<gene>
    <name evidence="1" type="ORF">DFR66_105139</name>
    <name evidence="2" type="ORF">IQ02_01339</name>
</gene>
<name>A0A562PVI9_9FLAO</name>
<dbReference type="InterPro" id="IPR054223">
    <property type="entry name" value="DUF6943"/>
</dbReference>
<evidence type="ECO:0000313" key="2">
    <source>
        <dbReference type="EMBL" id="TWI48180.1"/>
    </source>
</evidence>
<dbReference type="EMBL" id="VLKX01000005">
    <property type="protein sequence ID" value="TWI48180.1"/>
    <property type="molecule type" value="Genomic_DNA"/>
</dbReference>
<dbReference type="Pfam" id="PF22105">
    <property type="entry name" value="DUF6943"/>
    <property type="match status" value="1"/>
</dbReference>
<protein>
    <submittedName>
        <fullName evidence="2">Uncharacterized protein</fullName>
    </submittedName>
</protein>
<comment type="caution">
    <text evidence="2">The sequence shown here is derived from an EMBL/GenBank/DDBJ whole genome shotgun (WGS) entry which is preliminary data.</text>
</comment>
<keyword evidence="3" id="KW-1185">Reference proteome</keyword>
<evidence type="ECO:0000313" key="3">
    <source>
        <dbReference type="Proteomes" id="UP000254518"/>
    </source>
</evidence>
<dbReference type="AlphaFoldDB" id="A0A562PVI9"/>